<dbReference type="EMBL" id="NDXW01000001">
    <property type="protein sequence ID" value="RDH45266.1"/>
    <property type="molecule type" value="Genomic_DNA"/>
</dbReference>
<sequence>MIKILPTTQLIILMLSLFKTTYSCAVEVKITIGEWLPFIGEKLPHYGVVPHIITEVFSKFDVRVKYGFYPWQRSYKYVQSGEWNASAIWGKTEERTKDCYFSDVVYSGESVLFFLKDRPLEWSGDSESLYKLKNITIGLSRGSAKGELLKKAEQKGLIKYSIGSDKTSTFRMLLAKRFDALDENKAVGLNIMYTQLDEPQRLKIHFTNTYEQWDYYVIFF</sequence>
<dbReference type="Proteomes" id="UP000257039">
    <property type="component" value="Unassembled WGS sequence"/>
</dbReference>
<dbReference type="PANTHER" id="PTHR35936:SF25">
    <property type="entry name" value="ABC TRANSPORTER SUBSTRATE-BINDING PROTEIN"/>
    <property type="match status" value="1"/>
</dbReference>
<evidence type="ECO:0000256" key="1">
    <source>
        <dbReference type="ARBA" id="ARBA00010333"/>
    </source>
</evidence>
<name>A0A4P9VQG8_9GAMM</name>
<evidence type="ECO:0000313" key="2">
    <source>
        <dbReference type="EMBL" id="RDH45266.1"/>
    </source>
</evidence>
<dbReference type="RefSeq" id="WP_094788256.1">
    <property type="nucleotide sequence ID" value="NZ_NDXW01000001.1"/>
</dbReference>
<dbReference type="AlphaFoldDB" id="A0A4P9VQG8"/>
<accession>A0A4P9VQG8</accession>
<comment type="similarity">
    <text evidence="1">Belongs to the bacterial solute-binding protein 3 family.</text>
</comment>
<dbReference type="Gene3D" id="3.40.190.10">
    <property type="entry name" value="Periplasmic binding protein-like II"/>
    <property type="match status" value="2"/>
</dbReference>
<organism evidence="2 3">
    <name type="scientific">Zooshikella ganghwensis</name>
    <dbReference type="NCBI Taxonomy" id="202772"/>
    <lineage>
        <taxon>Bacteria</taxon>
        <taxon>Pseudomonadati</taxon>
        <taxon>Pseudomonadota</taxon>
        <taxon>Gammaproteobacteria</taxon>
        <taxon>Oceanospirillales</taxon>
        <taxon>Zooshikellaceae</taxon>
        <taxon>Zooshikella</taxon>
    </lineage>
</organism>
<comment type="caution">
    <text evidence="2">The sequence shown here is derived from an EMBL/GenBank/DDBJ whole genome shotgun (WGS) entry which is preliminary data.</text>
</comment>
<protein>
    <submittedName>
        <fullName evidence="2">Amino acid ABC transporter substrate-binding protein</fullName>
    </submittedName>
</protein>
<proteinExistence type="inferred from homology"/>
<reference evidence="2 3" key="1">
    <citation type="submission" date="2017-04" db="EMBL/GenBank/DDBJ databases">
        <title>Draft genome sequence of Zooshikella ganghwensis VG4 isolated from Red Sea sediments.</title>
        <authorList>
            <person name="Rehman Z."/>
            <person name="Alam I."/>
            <person name="Kamau A."/>
            <person name="Bajic V."/>
            <person name="Leiknes T."/>
        </authorList>
    </citation>
    <scope>NUCLEOTIDE SEQUENCE [LARGE SCALE GENOMIC DNA]</scope>
    <source>
        <strain evidence="2 3">VG4</strain>
    </source>
</reference>
<gene>
    <name evidence="2" type="ORF">B9G39_18450</name>
</gene>
<evidence type="ECO:0000313" key="3">
    <source>
        <dbReference type="Proteomes" id="UP000257039"/>
    </source>
</evidence>
<dbReference type="SUPFAM" id="SSF53850">
    <property type="entry name" value="Periplasmic binding protein-like II"/>
    <property type="match status" value="1"/>
</dbReference>
<dbReference type="PANTHER" id="PTHR35936">
    <property type="entry name" value="MEMBRANE-BOUND LYTIC MUREIN TRANSGLYCOSYLASE F"/>
    <property type="match status" value="1"/>
</dbReference>
<keyword evidence="3" id="KW-1185">Reference proteome</keyword>